<organism evidence="2">
    <name type="scientific">bioreactor metagenome</name>
    <dbReference type="NCBI Taxonomy" id="1076179"/>
    <lineage>
        <taxon>unclassified sequences</taxon>
        <taxon>metagenomes</taxon>
        <taxon>ecological metagenomes</taxon>
    </lineage>
</organism>
<proteinExistence type="predicted"/>
<gene>
    <name evidence="2" type="ORF">SDC9_149554</name>
</gene>
<feature type="region of interest" description="Disordered" evidence="1">
    <location>
        <begin position="57"/>
        <end position="79"/>
    </location>
</feature>
<evidence type="ECO:0000313" key="2">
    <source>
        <dbReference type="EMBL" id="MPN02338.1"/>
    </source>
</evidence>
<protein>
    <submittedName>
        <fullName evidence="2">Uncharacterized protein</fullName>
    </submittedName>
</protein>
<comment type="caution">
    <text evidence="2">The sequence shown here is derived from an EMBL/GenBank/DDBJ whole genome shotgun (WGS) entry which is preliminary data.</text>
</comment>
<accession>A0A645EK00</accession>
<dbReference type="AlphaFoldDB" id="A0A645EK00"/>
<name>A0A645EK00_9ZZZZ</name>
<dbReference type="EMBL" id="VSSQ01048283">
    <property type="protein sequence ID" value="MPN02338.1"/>
    <property type="molecule type" value="Genomic_DNA"/>
</dbReference>
<feature type="compositionally biased region" description="Low complexity" evidence="1">
    <location>
        <begin position="58"/>
        <end position="67"/>
    </location>
</feature>
<reference evidence="2" key="1">
    <citation type="submission" date="2019-08" db="EMBL/GenBank/DDBJ databases">
        <authorList>
            <person name="Kucharzyk K."/>
            <person name="Murdoch R.W."/>
            <person name="Higgins S."/>
            <person name="Loffler F."/>
        </authorList>
    </citation>
    <scope>NUCLEOTIDE SEQUENCE</scope>
</reference>
<sequence length="113" mass="11364">MTGRVEADCTSATSTGEVVSDVISQAVATSFIHMQILAVIQIIHSMRKVGVASGVQTPGAAAGGAPPSCMAEGSSSSLPAGTWPDSEIIGFWGARAAESSWAMGHDSVAGKLC</sequence>
<evidence type="ECO:0000256" key="1">
    <source>
        <dbReference type="SAM" id="MobiDB-lite"/>
    </source>
</evidence>